<dbReference type="Proteomes" id="UP000245119">
    <property type="component" value="Linkage Group LG11"/>
</dbReference>
<dbReference type="InterPro" id="IPR010760">
    <property type="entry name" value="DNA-repair_Swi5"/>
</dbReference>
<dbReference type="PANTHER" id="PTHR28529">
    <property type="entry name" value="DNA REPAIR PROTEIN SWI5 HOMOLOG"/>
    <property type="match status" value="1"/>
</dbReference>
<dbReference type="OrthoDB" id="255837at2759"/>
<proteinExistence type="inferred from homology"/>
<evidence type="ECO:0000256" key="5">
    <source>
        <dbReference type="ARBA" id="ARBA00025380"/>
    </source>
</evidence>
<comment type="similarity">
    <text evidence="1">Belongs to the SWI5/SAE3 family.</text>
</comment>
<name>A0A2T7NKC0_POMCA</name>
<dbReference type="Gene3D" id="1.20.5.170">
    <property type="match status" value="1"/>
</dbReference>
<comment type="caution">
    <text evidence="8">The sequence shown here is derived from an EMBL/GenBank/DDBJ whole genome shotgun (WGS) entry which is preliminary data.</text>
</comment>
<dbReference type="GO" id="GO:0034974">
    <property type="term" value="C:Swi5-Swi2 complex"/>
    <property type="evidence" value="ECO:0007669"/>
    <property type="project" value="TreeGrafter"/>
</dbReference>
<dbReference type="Pfam" id="PF07061">
    <property type="entry name" value="Swi5"/>
    <property type="match status" value="1"/>
</dbReference>
<evidence type="ECO:0000256" key="2">
    <source>
        <dbReference type="ARBA" id="ARBA00019825"/>
    </source>
</evidence>
<comment type="function">
    <text evidence="5">Component of the swi5-sfr1 complex, a complex required for double-strand break repair via homologous recombination.</text>
</comment>
<dbReference type="AlphaFoldDB" id="A0A2T7NKC0"/>
<keyword evidence="3" id="KW-0227">DNA damage</keyword>
<gene>
    <name evidence="8" type="ORF">C0Q70_17412</name>
</gene>
<organism evidence="8 9">
    <name type="scientific">Pomacea canaliculata</name>
    <name type="common">Golden apple snail</name>
    <dbReference type="NCBI Taxonomy" id="400727"/>
    <lineage>
        <taxon>Eukaryota</taxon>
        <taxon>Metazoa</taxon>
        <taxon>Spiralia</taxon>
        <taxon>Lophotrochozoa</taxon>
        <taxon>Mollusca</taxon>
        <taxon>Gastropoda</taxon>
        <taxon>Caenogastropoda</taxon>
        <taxon>Architaenioglossa</taxon>
        <taxon>Ampullarioidea</taxon>
        <taxon>Ampullariidae</taxon>
        <taxon>Pomacea</taxon>
    </lineage>
</organism>
<evidence type="ECO:0000256" key="7">
    <source>
        <dbReference type="SAM" id="Coils"/>
    </source>
</evidence>
<keyword evidence="9" id="KW-1185">Reference proteome</keyword>
<reference evidence="8 9" key="1">
    <citation type="submission" date="2018-04" db="EMBL/GenBank/DDBJ databases">
        <title>The genome of golden apple snail Pomacea canaliculata provides insight into stress tolerance and invasive adaptation.</title>
        <authorList>
            <person name="Liu C."/>
            <person name="Liu B."/>
            <person name="Ren Y."/>
            <person name="Zhang Y."/>
            <person name="Wang H."/>
            <person name="Li S."/>
            <person name="Jiang F."/>
            <person name="Yin L."/>
            <person name="Zhang G."/>
            <person name="Qian W."/>
            <person name="Fan W."/>
        </authorList>
    </citation>
    <scope>NUCLEOTIDE SEQUENCE [LARGE SCALE GENOMIC DNA]</scope>
    <source>
        <strain evidence="8">SZHN2017</strain>
        <tissue evidence="8">Muscle</tissue>
    </source>
</reference>
<keyword evidence="7" id="KW-0175">Coiled coil</keyword>
<keyword evidence="4" id="KW-0234">DNA repair</keyword>
<dbReference type="EMBL" id="PZQS01000011">
    <property type="protein sequence ID" value="PVD21613.1"/>
    <property type="molecule type" value="Genomic_DNA"/>
</dbReference>
<sequence>MNVQLKVASIENTQTRVADDKTFARARIKGDNKSCDYRSWDVQLFVCLVVDMDNKNINTEFPSSPVCRATGNVCYPIPRPSSSLSESVTQNSGNLTSAGPELVQSLAKEIKELEGQLAEVENQIEELRQDGLEESELAVHIEKLHEYNDIKDTAQMILGHIATLQGVRARDLYPQYGLELDD</sequence>
<dbReference type="GO" id="GO:0032798">
    <property type="term" value="C:Swi5-Sfr1 complex"/>
    <property type="evidence" value="ECO:0007669"/>
    <property type="project" value="TreeGrafter"/>
</dbReference>
<evidence type="ECO:0000313" key="9">
    <source>
        <dbReference type="Proteomes" id="UP000245119"/>
    </source>
</evidence>
<evidence type="ECO:0000313" key="8">
    <source>
        <dbReference type="EMBL" id="PVD21613.1"/>
    </source>
</evidence>
<evidence type="ECO:0000256" key="1">
    <source>
        <dbReference type="ARBA" id="ARBA00008060"/>
    </source>
</evidence>
<accession>A0A2T7NKC0</accession>
<feature type="coiled-coil region" evidence="7">
    <location>
        <begin position="103"/>
        <end position="137"/>
    </location>
</feature>
<evidence type="ECO:0000256" key="3">
    <source>
        <dbReference type="ARBA" id="ARBA00022763"/>
    </source>
</evidence>
<dbReference type="GO" id="GO:0000724">
    <property type="term" value="P:double-strand break repair via homologous recombination"/>
    <property type="evidence" value="ECO:0007669"/>
    <property type="project" value="TreeGrafter"/>
</dbReference>
<evidence type="ECO:0000256" key="4">
    <source>
        <dbReference type="ARBA" id="ARBA00023204"/>
    </source>
</evidence>
<protein>
    <recommendedName>
        <fullName evidence="2">DNA repair protein SWI5 homolog</fullName>
    </recommendedName>
    <alternativeName>
        <fullName evidence="6">Protein SAE3 homolog</fullName>
    </alternativeName>
</protein>
<dbReference type="PANTHER" id="PTHR28529:SF2">
    <property type="entry name" value="DNA REPAIR PROTEIN SWI5 HOMOLOG"/>
    <property type="match status" value="1"/>
</dbReference>
<evidence type="ECO:0000256" key="6">
    <source>
        <dbReference type="ARBA" id="ARBA00030081"/>
    </source>
</evidence>